<dbReference type="EMBL" id="JAPDGR010004694">
    <property type="protein sequence ID" value="KAJ2967423.1"/>
    <property type="molecule type" value="Genomic_DNA"/>
</dbReference>
<sequence>MVQAAGNDGYVTSTITNTETYTVTACAVNVPNCPAGYQTSVTLIHTTSFTTICPATATGSVTIAPTLTPTGGHGIETITKHVTTMVPYIQLVFLPRRLANILAVSLLAIQSPLTLVHCPRTLPAAPLPAYPASNSIPTYPIATPSVGSSSASYPLGGSSISGYPTPIPYPSGPAPPSGGNGTVPQTWATYQPSPSVTGPAGYPTSPAGTPPATAGVGKVSSSIAAVVALMGAVMAL</sequence>
<gene>
    <name evidence="1" type="ORF">NUW58_g10456</name>
</gene>
<protein>
    <submittedName>
        <fullName evidence="1">Uncharacterized protein</fullName>
    </submittedName>
</protein>
<accession>A0ACC1ML65</accession>
<comment type="caution">
    <text evidence="1">The sequence shown here is derived from an EMBL/GenBank/DDBJ whole genome shotgun (WGS) entry which is preliminary data.</text>
</comment>
<evidence type="ECO:0000313" key="2">
    <source>
        <dbReference type="Proteomes" id="UP001143856"/>
    </source>
</evidence>
<dbReference type="Proteomes" id="UP001143856">
    <property type="component" value="Unassembled WGS sequence"/>
</dbReference>
<keyword evidence="2" id="KW-1185">Reference proteome</keyword>
<reference evidence="1" key="1">
    <citation type="submission" date="2022-10" db="EMBL/GenBank/DDBJ databases">
        <title>Genome Sequence of Xylaria curta.</title>
        <authorList>
            <person name="Buettner E."/>
        </authorList>
    </citation>
    <scope>NUCLEOTIDE SEQUENCE</scope>
    <source>
        <strain evidence="1">Babe10</strain>
    </source>
</reference>
<name>A0ACC1ML65_9PEZI</name>
<organism evidence="1 2">
    <name type="scientific">Xylaria curta</name>
    <dbReference type="NCBI Taxonomy" id="42375"/>
    <lineage>
        <taxon>Eukaryota</taxon>
        <taxon>Fungi</taxon>
        <taxon>Dikarya</taxon>
        <taxon>Ascomycota</taxon>
        <taxon>Pezizomycotina</taxon>
        <taxon>Sordariomycetes</taxon>
        <taxon>Xylariomycetidae</taxon>
        <taxon>Xylariales</taxon>
        <taxon>Xylariaceae</taxon>
        <taxon>Xylaria</taxon>
    </lineage>
</organism>
<evidence type="ECO:0000313" key="1">
    <source>
        <dbReference type="EMBL" id="KAJ2967423.1"/>
    </source>
</evidence>
<proteinExistence type="predicted"/>